<dbReference type="GO" id="GO:0005524">
    <property type="term" value="F:ATP binding"/>
    <property type="evidence" value="ECO:0007669"/>
    <property type="project" value="InterPro"/>
</dbReference>
<dbReference type="EnsemblMetazoa" id="HelroT193606">
    <property type="protein sequence ID" value="HelroP193606"/>
    <property type="gene ID" value="HelroG193606"/>
</dbReference>
<dbReference type="PANTHER" id="PTHR44167">
    <property type="entry name" value="OVARIAN-SPECIFIC SERINE/THREONINE-PROTEIN KINASE LOK-RELATED"/>
    <property type="match status" value="1"/>
</dbReference>
<sequence>MMELELLDKKIRRLNLKLKKHNIYLHIFDHTDIHYGPTLGKGGEGIVQKCTVRYNELLVDAAVKTVLNNTDDGLEITFDEIEMLCLAHDPIMTTTIKVYGVAAVPDREDPTHGHLVIIMEAGIKNALQLYQDETIPFHVTLDLWHRLAVSLHCIHKKNIIHQDLKPENVLITGLFRDHYGILERLEAKVIDLGMARLVEGGKVVTEDVLGTTGYHSPEVLFDETYDFKADVFVLGITFCVMLLNQLTLRTAPLQAFLKRVHEAKERGLVGQSLFFSVIQPLIDKDICLPTVISEMI</sequence>
<dbReference type="SMART" id="SM00220">
    <property type="entry name" value="S_TKc"/>
    <property type="match status" value="1"/>
</dbReference>
<dbReference type="GO" id="GO:0004672">
    <property type="term" value="F:protein kinase activity"/>
    <property type="evidence" value="ECO:0007669"/>
    <property type="project" value="InterPro"/>
</dbReference>
<dbReference type="Gene3D" id="1.10.510.10">
    <property type="entry name" value="Transferase(Phosphotransferase) domain 1"/>
    <property type="match status" value="1"/>
</dbReference>
<accession>T1FV63</accession>
<dbReference type="RefSeq" id="XP_009026667.1">
    <property type="nucleotide sequence ID" value="XM_009028419.1"/>
</dbReference>
<organism evidence="3 4">
    <name type="scientific">Helobdella robusta</name>
    <name type="common">Californian leech</name>
    <dbReference type="NCBI Taxonomy" id="6412"/>
    <lineage>
        <taxon>Eukaryota</taxon>
        <taxon>Metazoa</taxon>
        <taxon>Spiralia</taxon>
        <taxon>Lophotrochozoa</taxon>
        <taxon>Annelida</taxon>
        <taxon>Clitellata</taxon>
        <taxon>Hirudinea</taxon>
        <taxon>Rhynchobdellida</taxon>
        <taxon>Glossiphoniidae</taxon>
        <taxon>Helobdella</taxon>
    </lineage>
</organism>
<dbReference type="Proteomes" id="UP000015101">
    <property type="component" value="Unassembled WGS sequence"/>
</dbReference>
<dbReference type="Pfam" id="PF00069">
    <property type="entry name" value="Pkinase"/>
    <property type="match status" value="1"/>
</dbReference>
<dbReference type="InterPro" id="IPR000719">
    <property type="entry name" value="Prot_kinase_dom"/>
</dbReference>
<feature type="domain" description="Protein kinase" evidence="1">
    <location>
        <begin position="33"/>
        <end position="296"/>
    </location>
</feature>
<name>T1FV63_HELRO</name>
<reference evidence="4" key="1">
    <citation type="submission" date="2012-12" db="EMBL/GenBank/DDBJ databases">
        <authorList>
            <person name="Hellsten U."/>
            <person name="Grimwood J."/>
            <person name="Chapman J.A."/>
            <person name="Shapiro H."/>
            <person name="Aerts A."/>
            <person name="Otillar R.P."/>
            <person name="Terry A.Y."/>
            <person name="Boore J.L."/>
            <person name="Simakov O."/>
            <person name="Marletaz F."/>
            <person name="Cho S.-J."/>
            <person name="Edsinger-Gonzales E."/>
            <person name="Havlak P."/>
            <person name="Kuo D.-H."/>
            <person name="Larsson T."/>
            <person name="Lv J."/>
            <person name="Arendt D."/>
            <person name="Savage R."/>
            <person name="Osoegawa K."/>
            <person name="de Jong P."/>
            <person name="Lindberg D.R."/>
            <person name="Seaver E.C."/>
            <person name="Weisblat D.A."/>
            <person name="Putnam N.H."/>
            <person name="Grigoriev I.V."/>
            <person name="Rokhsar D.S."/>
        </authorList>
    </citation>
    <scope>NUCLEOTIDE SEQUENCE</scope>
</reference>
<protein>
    <recommendedName>
        <fullName evidence="1">Protein kinase domain-containing protein</fullName>
    </recommendedName>
</protein>
<dbReference type="KEGG" id="hro:HELRODRAFT_193606"/>
<dbReference type="InParanoid" id="T1FV63"/>
<dbReference type="InterPro" id="IPR011009">
    <property type="entry name" value="Kinase-like_dom_sf"/>
</dbReference>
<dbReference type="AlphaFoldDB" id="T1FV63"/>
<dbReference type="PANTHER" id="PTHR44167:SF24">
    <property type="entry name" value="SERINE_THREONINE-PROTEIN KINASE CHK2"/>
    <property type="match status" value="1"/>
</dbReference>
<proteinExistence type="predicted"/>
<dbReference type="GeneID" id="20212709"/>
<reference evidence="2 4" key="2">
    <citation type="journal article" date="2013" name="Nature">
        <title>Insights into bilaterian evolution from three spiralian genomes.</title>
        <authorList>
            <person name="Simakov O."/>
            <person name="Marletaz F."/>
            <person name="Cho S.J."/>
            <person name="Edsinger-Gonzales E."/>
            <person name="Havlak P."/>
            <person name="Hellsten U."/>
            <person name="Kuo D.H."/>
            <person name="Larsson T."/>
            <person name="Lv J."/>
            <person name="Arendt D."/>
            <person name="Savage R."/>
            <person name="Osoegawa K."/>
            <person name="de Jong P."/>
            <person name="Grimwood J."/>
            <person name="Chapman J.A."/>
            <person name="Shapiro H."/>
            <person name="Aerts A."/>
            <person name="Otillar R.P."/>
            <person name="Terry A.Y."/>
            <person name="Boore J.L."/>
            <person name="Grigoriev I.V."/>
            <person name="Lindberg D.R."/>
            <person name="Seaver E.C."/>
            <person name="Weisblat D.A."/>
            <person name="Putnam N.H."/>
            <person name="Rokhsar D.S."/>
        </authorList>
    </citation>
    <scope>NUCLEOTIDE SEQUENCE</scope>
</reference>
<evidence type="ECO:0000313" key="4">
    <source>
        <dbReference type="Proteomes" id="UP000015101"/>
    </source>
</evidence>
<dbReference type="eggNOG" id="KOG0593">
    <property type="taxonomic scope" value="Eukaryota"/>
</dbReference>
<keyword evidence="4" id="KW-1185">Reference proteome</keyword>
<dbReference type="EMBL" id="KB097536">
    <property type="protein sequence ID" value="ESN95265.1"/>
    <property type="molecule type" value="Genomic_DNA"/>
</dbReference>
<dbReference type="PROSITE" id="PS00108">
    <property type="entry name" value="PROTEIN_KINASE_ST"/>
    <property type="match status" value="1"/>
</dbReference>
<gene>
    <name evidence="3" type="primary">20212709</name>
    <name evidence="2" type="ORF">HELRODRAFT_193606</name>
</gene>
<dbReference type="OrthoDB" id="5979581at2759"/>
<evidence type="ECO:0000313" key="2">
    <source>
        <dbReference type="EMBL" id="ESN95265.1"/>
    </source>
</evidence>
<evidence type="ECO:0000313" key="3">
    <source>
        <dbReference type="EnsemblMetazoa" id="HelroP193606"/>
    </source>
</evidence>
<dbReference type="InterPro" id="IPR008271">
    <property type="entry name" value="Ser/Thr_kinase_AS"/>
</dbReference>
<dbReference type="SUPFAM" id="SSF56112">
    <property type="entry name" value="Protein kinase-like (PK-like)"/>
    <property type="match status" value="1"/>
</dbReference>
<dbReference type="HOGENOM" id="CLU_941884_0_0_1"/>
<evidence type="ECO:0000259" key="1">
    <source>
        <dbReference type="PROSITE" id="PS50011"/>
    </source>
</evidence>
<dbReference type="PROSITE" id="PS50011">
    <property type="entry name" value="PROTEIN_KINASE_DOM"/>
    <property type="match status" value="1"/>
</dbReference>
<dbReference type="EMBL" id="AMQM01006899">
    <property type="status" value="NOT_ANNOTATED_CDS"/>
    <property type="molecule type" value="Genomic_DNA"/>
</dbReference>
<dbReference type="CTD" id="20212709"/>
<reference evidence="3" key="3">
    <citation type="submission" date="2015-06" db="UniProtKB">
        <authorList>
            <consortium name="EnsemblMetazoa"/>
        </authorList>
    </citation>
    <scope>IDENTIFICATION</scope>
</reference>